<dbReference type="RefSeq" id="XP_030047084.1">
    <property type="nucleotide sequence ID" value="XM_030191224.1"/>
</dbReference>
<evidence type="ECO:0000259" key="1">
    <source>
        <dbReference type="SMART" id="SM00465"/>
    </source>
</evidence>
<evidence type="ECO:0000313" key="2">
    <source>
        <dbReference type="Proteomes" id="UP000515156"/>
    </source>
</evidence>
<accession>A0A6P7XAD2</accession>
<dbReference type="SUPFAM" id="SSF82771">
    <property type="entry name" value="GIY-YIG endonuclease"/>
    <property type="match status" value="1"/>
</dbReference>
<dbReference type="Pfam" id="PF01541">
    <property type="entry name" value="GIY-YIG"/>
    <property type="match status" value="1"/>
</dbReference>
<name>A0A6P7XAD2_9AMPH</name>
<keyword evidence="2" id="KW-1185">Reference proteome</keyword>
<dbReference type="AlphaFoldDB" id="A0A6P7XAD2"/>
<dbReference type="Gene3D" id="3.40.1440.10">
    <property type="entry name" value="GIY-YIG endonuclease"/>
    <property type="match status" value="1"/>
</dbReference>
<dbReference type="OrthoDB" id="9894437at2759"/>
<feature type="domain" description="GIY-YIG" evidence="1">
    <location>
        <begin position="750"/>
        <end position="845"/>
    </location>
</feature>
<dbReference type="InParanoid" id="A0A6P7XAD2"/>
<dbReference type="InterPro" id="IPR035901">
    <property type="entry name" value="GIY-YIG_endonuc_sf"/>
</dbReference>
<organism evidence="2 3">
    <name type="scientific">Microcaecilia unicolor</name>
    <dbReference type="NCBI Taxonomy" id="1415580"/>
    <lineage>
        <taxon>Eukaryota</taxon>
        <taxon>Metazoa</taxon>
        <taxon>Chordata</taxon>
        <taxon>Craniata</taxon>
        <taxon>Vertebrata</taxon>
        <taxon>Euteleostomi</taxon>
        <taxon>Amphibia</taxon>
        <taxon>Gymnophiona</taxon>
        <taxon>Siphonopidae</taxon>
        <taxon>Microcaecilia</taxon>
    </lineage>
</organism>
<dbReference type="Proteomes" id="UP000515156">
    <property type="component" value="Chromosome 2"/>
</dbReference>
<reference evidence="3" key="1">
    <citation type="submission" date="2025-08" db="UniProtKB">
        <authorList>
            <consortium name="RefSeq"/>
        </authorList>
    </citation>
    <scope>IDENTIFICATION</scope>
</reference>
<evidence type="ECO:0000313" key="3">
    <source>
        <dbReference type="RefSeq" id="XP_030047084.1"/>
    </source>
</evidence>
<dbReference type="KEGG" id="muo:115461429"/>
<dbReference type="SMART" id="SM00465">
    <property type="entry name" value="GIYc"/>
    <property type="match status" value="1"/>
</dbReference>
<proteinExistence type="predicted"/>
<dbReference type="GeneID" id="115461429"/>
<sequence length="846" mass="98107">MTLPEDIEGNPNVEVIKIEENLYNFPIVVKDFLKKLPNDGDFNTLLGPVCSYLSYNEEMAMNDNSLSEIKNYFLEKKIIALEPYILPQKSLEGAFESTTKCIIHLRYGTVFQMKVEYFTIEELQLQLFVLVSPISDDLPFDSLLERFKVLTNYTGSEDDDKILQNAQQTFHSPEQIILSEDVQKFAGLTELYIGRGKNITEDRLALQSILRKLTTAQDSNEDEISYQRKKVAAVKKIIVYLPSKILDGGKEILEMPGTDESDPLAMDFIQKALNEADVTLLMTEFSFKTVEKEVKEVILNSHFRKYWQRDQEKFKLMLLTYPEKTDTWKFGINDRKNILKLETEATKKRKEEIKRFNNMLKDKYPLTTEMEDSIYTSYILPVLYTSIHAQEQEPHEILGKYCDFVKHSGINDLILTLNEFVARKHKAVIQEVKNLLQNLENTTGNILTSDDARRVMQLYEKKEVKVLYGEQCIHQNEANLIHLKKELEKRIQEAIDNEVTPLLSDTIQKAKDRWKEAEGRVTKVGIFNPYYCGKNSFFPVKLYDVMFNGLDEVKSTIFKSLLKKLNEALDDYKEKTIDFFTDLLTNLLGENKYMKQFVENAVKQALEDALSWYIGKKRMPFSERNLEKYFDTSLKDSLKKNMLKPAFKDSTETAKLKVTQSIESTIMKVSDIFKDYLLNSIHPKRWPPNFTRNLIRACRPPSTSVVLAPGCHFCEKRKCTTCPFINVSSTFKSRTNVTYEIKEVLTCISKSVIYLITCGKCGLQYVGQTQQCMFERFTDHKSRINCKKDLPVSQHFNQSDHSLEDIKLTIIESVSKIDDLNKRETYWINELQTLHPHGLNHTISKA</sequence>
<protein>
    <submittedName>
        <fullName evidence="3">Uncharacterized protein LOC115461429</fullName>
    </submittedName>
</protein>
<dbReference type="InterPro" id="IPR000305">
    <property type="entry name" value="GIY-YIG_endonuc"/>
</dbReference>
<dbReference type="CDD" id="cd10442">
    <property type="entry name" value="GIY-YIG_PLEs"/>
    <property type="match status" value="1"/>
</dbReference>
<gene>
    <name evidence="3" type="primary">LOC115461429</name>
</gene>